<dbReference type="InterPro" id="IPR016053">
    <property type="entry name" value="Haem_Oase-like"/>
</dbReference>
<dbReference type="AlphaFoldDB" id="A0AAW1PNG4"/>
<evidence type="ECO:0008006" key="6">
    <source>
        <dbReference type="Google" id="ProtNLM"/>
    </source>
</evidence>
<dbReference type="Pfam" id="PF01126">
    <property type="entry name" value="Heme_oxygenase"/>
    <property type="match status" value="1"/>
</dbReference>
<organism evidence="4 5">
    <name type="scientific">Symbiochloris irregularis</name>
    <dbReference type="NCBI Taxonomy" id="706552"/>
    <lineage>
        <taxon>Eukaryota</taxon>
        <taxon>Viridiplantae</taxon>
        <taxon>Chlorophyta</taxon>
        <taxon>core chlorophytes</taxon>
        <taxon>Trebouxiophyceae</taxon>
        <taxon>Trebouxiales</taxon>
        <taxon>Trebouxiaceae</taxon>
        <taxon>Symbiochloris</taxon>
    </lineage>
</organism>
<dbReference type="GO" id="GO:0046872">
    <property type="term" value="F:metal ion binding"/>
    <property type="evidence" value="ECO:0007669"/>
    <property type="project" value="UniProtKB-KW"/>
</dbReference>
<keyword evidence="5" id="KW-1185">Reference proteome</keyword>
<dbReference type="EMBL" id="JALJOQ010000001">
    <property type="protein sequence ID" value="KAK9815126.1"/>
    <property type="molecule type" value="Genomic_DNA"/>
</dbReference>
<dbReference type="Gene3D" id="1.20.910.10">
    <property type="entry name" value="Heme oxygenase-like"/>
    <property type="match status" value="1"/>
</dbReference>
<protein>
    <recommendedName>
        <fullName evidence="6">Heme oxygenase</fullName>
    </recommendedName>
</protein>
<evidence type="ECO:0000256" key="3">
    <source>
        <dbReference type="ARBA" id="ARBA00023004"/>
    </source>
</evidence>
<keyword evidence="3" id="KW-0408">Iron</keyword>
<sequence length="223" mass="24912">MGCSLSNGLVATRLLIVCTRPKLYARALANFYFIHAAIDAALQKYAHLPAVAPIAALLPRAGRKQAFETDLQFFLGQDWKEKLGRPPPAVQQYLDHFEALCKDADHDGGGAGIVAHAYTQQTAMFFGGQRLSKMVRSNLALEGDDPGTSAFEYSEPVHKLKQDYMRAIDGLARVLGEDGVQKMIAERELVFQMNNKIIKSFKLPRFAYHMKPIDYDEPMDYEG</sequence>
<proteinExistence type="predicted"/>
<evidence type="ECO:0000256" key="2">
    <source>
        <dbReference type="ARBA" id="ARBA00022723"/>
    </source>
</evidence>
<dbReference type="Proteomes" id="UP001465755">
    <property type="component" value="Unassembled WGS sequence"/>
</dbReference>
<evidence type="ECO:0000313" key="5">
    <source>
        <dbReference type="Proteomes" id="UP001465755"/>
    </source>
</evidence>
<dbReference type="InterPro" id="IPR016084">
    <property type="entry name" value="Haem_Oase-like_multi-hlx"/>
</dbReference>
<dbReference type="InterPro" id="IPR002051">
    <property type="entry name" value="Haem_Oase"/>
</dbReference>
<keyword evidence="2" id="KW-0479">Metal-binding</keyword>
<dbReference type="PANTHER" id="PTHR10720">
    <property type="entry name" value="HEME OXYGENASE"/>
    <property type="match status" value="1"/>
</dbReference>
<dbReference type="GO" id="GO:0004392">
    <property type="term" value="F:heme oxygenase (decyclizing) activity"/>
    <property type="evidence" value="ECO:0007669"/>
    <property type="project" value="InterPro"/>
</dbReference>
<evidence type="ECO:0000313" key="4">
    <source>
        <dbReference type="EMBL" id="KAK9815126.1"/>
    </source>
</evidence>
<dbReference type="PANTHER" id="PTHR10720:SF0">
    <property type="entry name" value="HEME OXYGENASE"/>
    <property type="match status" value="1"/>
</dbReference>
<evidence type="ECO:0000256" key="1">
    <source>
        <dbReference type="ARBA" id="ARBA00022617"/>
    </source>
</evidence>
<name>A0AAW1PNG4_9CHLO</name>
<keyword evidence="1" id="KW-0349">Heme</keyword>
<accession>A0AAW1PNG4</accession>
<dbReference type="CDD" id="cd19165">
    <property type="entry name" value="HemeO"/>
    <property type="match status" value="1"/>
</dbReference>
<dbReference type="GO" id="GO:0006788">
    <property type="term" value="P:heme oxidation"/>
    <property type="evidence" value="ECO:0007669"/>
    <property type="project" value="InterPro"/>
</dbReference>
<dbReference type="SUPFAM" id="SSF48613">
    <property type="entry name" value="Heme oxygenase-like"/>
    <property type="match status" value="1"/>
</dbReference>
<reference evidence="4 5" key="1">
    <citation type="journal article" date="2024" name="Nat. Commun.">
        <title>Phylogenomics reveals the evolutionary origins of lichenization in chlorophyte algae.</title>
        <authorList>
            <person name="Puginier C."/>
            <person name="Libourel C."/>
            <person name="Otte J."/>
            <person name="Skaloud P."/>
            <person name="Haon M."/>
            <person name="Grisel S."/>
            <person name="Petersen M."/>
            <person name="Berrin J.G."/>
            <person name="Delaux P.M."/>
            <person name="Dal Grande F."/>
            <person name="Keller J."/>
        </authorList>
    </citation>
    <scope>NUCLEOTIDE SEQUENCE [LARGE SCALE GENOMIC DNA]</scope>
    <source>
        <strain evidence="4 5">SAG 2036</strain>
    </source>
</reference>
<comment type="caution">
    <text evidence="4">The sequence shown here is derived from an EMBL/GenBank/DDBJ whole genome shotgun (WGS) entry which is preliminary data.</text>
</comment>
<gene>
    <name evidence="4" type="ORF">WJX73_008209</name>
</gene>